<reference evidence="3" key="2">
    <citation type="submission" date="2022-01" db="EMBL/GenBank/DDBJ databases">
        <authorList>
            <person name="Yamashiro T."/>
            <person name="Shiraishi A."/>
            <person name="Satake H."/>
            <person name="Nakayama K."/>
        </authorList>
    </citation>
    <scope>NUCLEOTIDE SEQUENCE</scope>
</reference>
<protein>
    <submittedName>
        <fullName evidence="3">Retrovirus-related pol polyprotein from transposon TNT 1-94</fullName>
    </submittedName>
</protein>
<dbReference type="PANTHER" id="PTHR11439:SF463">
    <property type="entry name" value="REVERSE TRANSCRIPTASE TY1_COPIA-TYPE DOMAIN-CONTAINING PROTEIN"/>
    <property type="match status" value="1"/>
</dbReference>
<accession>A0ABQ5BLD9</accession>
<reference evidence="3" key="1">
    <citation type="journal article" date="2022" name="Int. J. Mol. Sci.">
        <title>Draft Genome of Tanacetum Coccineum: Genomic Comparison of Closely Related Tanacetum-Family Plants.</title>
        <authorList>
            <person name="Yamashiro T."/>
            <person name="Shiraishi A."/>
            <person name="Nakayama K."/>
            <person name="Satake H."/>
        </authorList>
    </citation>
    <scope>NUCLEOTIDE SEQUENCE</scope>
</reference>
<dbReference type="Proteomes" id="UP001151760">
    <property type="component" value="Unassembled WGS sequence"/>
</dbReference>
<organism evidence="3 4">
    <name type="scientific">Tanacetum coccineum</name>
    <dbReference type="NCBI Taxonomy" id="301880"/>
    <lineage>
        <taxon>Eukaryota</taxon>
        <taxon>Viridiplantae</taxon>
        <taxon>Streptophyta</taxon>
        <taxon>Embryophyta</taxon>
        <taxon>Tracheophyta</taxon>
        <taxon>Spermatophyta</taxon>
        <taxon>Magnoliopsida</taxon>
        <taxon>eudicotyledons</taxon>
        <taxon>Gunneridae</taxon>
        <taxon>Pentapetalae</taxon>
        <taxon>asterids</taxon>
        <taxon>campanulids</taxon>
        <taxon>Asterales</taxon>
        <taxon>Asteraceae</taxon>
        <taxon>Asteroideae</taxon>
        <taxon>Anthemideae</taxon>
        <taxon>Anthemidinae</taxon>
        <taxon>Tanacetum</taxon>
    </lineage>
</organism>
<dbReference type="EMBL" id="BQNB010013392">
    <property type="protein sequence ID" value="GJT15383.1"/>
    <property type="molecule type" value="Genomic_DNA"/>
</dbReference>
<dbReference type="PANTHER" id="PTHR11439">
    <property type="entry name" value="GAG-POL-RELATED RETROTRANSPOSON"/>
    <property type="match status" value="1"/>
</dbReference>
<evidence type="ECO:0000256" key="1">
    <source>
        <dbReference type="SAM" id="SignalP"/>
    </source>
</evidence>
<dbReference type="SUPFAM" id="SSF56672">
    <property type="entry name" value="DNA/RNA polymerases"/>
    <property type="match status" value="1"/>
</dbReference>
<evidence type="ECO:0000259" key="2">
    <source>
        <dbReference type="Pfam" id="PF07727"/>
    </source>
</evidence>
<proteinExistence type="predicted"/>
<keyword evidence="1" id="KW-0732">Signal</keyword>
<keyword evidence="4" id="KW-1185">Reference proteome</keyword>
<name>A0ABQ5BLD9_9ASTR</name>
<dbReference type="InterPro" id="IPR043502">
    <property type="entry name" value="DNA/RNA_pol_sf"/>
</dbReference>
<sequence length="425" mass="49638">MFSLLVINTLLTNEATSDQVHPNTSVTIIGNPSKPDSTRRQLATDAMWCYFHAFLTKVEPKIYKESMNESSWIKAMREETHEFERLKVWELVPKPSNVMLINYKWIFKEDGIDFEESFAHVARIEAIRIFLAYATHKNMTVYQMNVKTTFLNGVLKEEVYVSQPEGFVDQYHLNHVSRLKKALYGLKQAPRAWYDMLSKFLLSQKFIKVVVDPTLFTRMEGNDLIMVQIYVDDMIFASTNPIFRDKFANKISKRFKMSMMGKMSFFLELQVSQNSRGIFTNQSKYALEMLKKYGLKSCDTVDTKNGREAKPIEKHLTVVKRVFRYLKGTINMGLWYLKDTIVDLTAFADADHTGCQDTRRIRYHFIKEQVENEVVELYFVKIAYQLEDIFTKALGRECFKFLLNPLGMQSITSEVLKRLAESDEE</sequence>
<evidence type="ECO:0000313" key="4">
    <source>
        <dbReference type="Proteomes" id="UP001151760"/>
    </source>
</evidence>
<dbReference type="InterPro" id="IPR013103">
    <property type="entry name" value="RVT_2"/>
</dbReference>
<comment type="caution">
    <text evidence="3">The sequence shown here is derived from an EMBL/GenBank/DDBJ whole genome shotgun (WGS) entry which is preliminary data.</text>
</comment>
<gene>
    <name evidence="3" type="ORF">Tco_0874089</name>
</gene>
<feature type="chain" id="PRO_5046141688" evidence="1">
    <location>
        <begin position="18"/>
        <end position="425"/>
    </location>
</feature>
<feature type="domain" description="Reverse transcriptase Ty1/copia-type" evidence="2">
    <location>
        <begin position="111"/>
        <end position="303"/>
    </location>
</feature>
<feature type="signal peptide" evidence="1">
    <location>
        <begin position="1"/>
        <end position="17"/>
    </location>
</feature>
<evidence type="ECO:0000313" key="3">
    <source>
        <dbReference type="EMBL" id="GJT15383.1"/>
    </source>
</evidence>
<dbReference type="Pfam" id="PF07727">
    <property type="entry name" value="RVT_2"/>
    <property type="match status" value="1"/>
</dbReference>